<keyword evidence="1" id="KW-1134">Transmembrane beta strand</keyword>
<name>S3NK82_9GAMM</name>
<dbReference type="GO" id="GO:0008320">
    <property type="term" value="F:protein transmembrane transporter activity"/>
    <property type="evidence" value="ECO:0007669"/>
    <property type="project" value="TreeGrafter"/>
</dbReference>
<dbReference type="OrthoDB" id="9792653at2"/>
<dbReference type="InterPro" id="IPR006597">
    <property type="entry name" value="Sel1-like"/>
</dbReference>
<keyword evidence="3" id="KW-0998">Cell outer membrane</keyword>
<evidence type="ECO:0000256" key="2">
    <source>
        <dbReference type="ARBA" id="ARBA00022692"/>
    </source>
</evidence>
<dbReference type="HOGENOM" id="CLU_324566_0_0_6"/>
<dbReference type="Gene3D" id="2.40.160.50">
    <property type="entry name" value="membrane protein fhac: a member of the omp85/tpsb transporter family"/>
    <property type="match status" value="1"/>
</dbReference>
<dbReference type="EMBL" id="ATGI01000005">
    <property type="protein sequence ID" value="EPF80097.1"/>
    <property type="molecule type" value="Genomic_DNA"/>
</dbReference>
<dbReference type="PATRIC" id="fig|421052.3.peg.545"/>
<dbReference type="PANTHER" id="PTHR34597">
    <property type="entry name" value="SLR1661 PROTEIN"/>
    <property type="match status" value="1"/>
</dbReference>
<dbReference type="InterPro" id="IPR035251">
    <property type="entry name" value="ShlB_POTRA"/>
</dbReference>
<dbReference type="InterPro" id="IPR013686">
    <property type="entry name" value="Polypept-transport_assoc_ShlB"/>
</dbReference>
<dbReference type="Pfam" id="PF08479">
    <property type="entry name" value="POTRA_2"/>
    <property type="match status" value="1"/>
</dbReference>
<dbReference type="AlphaFoldDB" id="S3NK82"/>
<dbReference type="Gene3D" id="3.10.20.310">
    <property type="entry name" value="membrane protein fhac"/>
    <property type="match status" value="1"/>
</dbReference>
<evidence type="ECO:0000259" key="4">
    <source>
        <dbReference type="Pfam" id="PF03865"/>
    </source>
</evidence>
<evidence type="ECO:0000313" key="8">
    <source>
        <dbReference type="Proteomes" id="UP000014568"/>
    </source>
</evidence>
<feature type="domain" description="Polypeptide-transport-associated ShlB-type" evidence="5">
    <location>
        <begin position="112"/>
        <end position="159"/>
    </location>
</feature>
<evidence type="ECO:0000256" key="3">
    <source>
        <dbReference type="ARBA" id="ARBA00023237"/>
    </source>
</evidence>
<keyword evidence="1" id="KW-0472">Membrane</keyword>
<dbReference type="GO" id="GO:0098046">
    <property type="term" value="C:type V protein secretion system complex"/>
    <property type="evidence" value="ECO:0007669"/>
    <property type="project" value="TreeGrafter"/>
</dbReference>
<dbReference type="eggNOG" id="COG0790">
    <property type="taxonomic scope" value="Bacteria"/>
</dbReference>
<sequence length="889" mass="102547">MLNRNYRYILKMCFTGMFVLISVKVQALEDLSIRENIHQQQRLDDLTKQFTHDGILKPKQKVEKRSLTTLVEHEAHCFQINQLKFIINDPLLLNNTSKLNDLFYALNQKNIVVGQCIGTQSLKNIIRYAQGELIKKGYVTSQLIVNDQDLSRGELVLNLQLGRVHQIYSKDAALSKSEIYTAFPIKRGDILDIKRIDQGLENLRKNLSHDVDIKIEPAVTQNGEKLVGYSDLFIISHLDKKIGINIGVDNSGYKNTGVYIGNLGISINSPLHLNDVLNLNLSHSLDNWHKDLNQNNYMSYVVPFKNYELSANYNEYTFEQNLPSYLASPIRYIGETQQSNVKLSKLLNRSTNYKTNVYIKGYHKSTRNSFGGIDLVSQQRTTTGWNLGFQHRHYIGTGVLDFDLNYRHGTGAFAATSAPDILKHHSFNELIQPLASYFPKTYQYLVSQQIQYQVSFEWWGRFDVKDDLLCQPCFALHQRIYYLSPYDSFCRALPNYLLQGWSKYLGGIVCSDNGNNMWGKTLIDNPFHWQSFDDYLPRRNKKQLIKSLIERIPYVYVDTKEEDPTKQEKHRLKGFPNLRCMLDAREPMSQSKKYDLLLMCYEYNQTVYWVKDGDFERGIFEIEHVEDALDHYFLHVFSQHDQEFSRFDFSPWAGRHVLSKEVTIRQEIELDEDEDDEEVMSIPVSDPELAAKLGHVPNQLRLGFCYSLGIEGFDKDLKRGHDWFWQAIKSGSLLAQYNWASFWCEEADYIREEASFTLQTLEHMHQQGNLAATYMLGVCYEQGSLGLQLNPQFAVQYYQQAADQGFAPAMNNLADKYETGVGVAQDLNKAFELYNIAAEQEIAAAQWSLAVMYLNGTPIARDDAQGKYYLEKALSNGWDNAQVILDTLD</sequence>
<comment type="caution">
    <text evidence="7">The sequence shown here is derived from an EMBL/GenBank/DDBJ whole genome shotgun (WGS) entry which is preliminary data.</text>
</comment>
<organism evidence="7 8">
    <name type="scientific">Acinetobacter rudis CIP 110305</name>
    <dbReference type="NCBI Taxonomy" id="421052"/>
    <lineage>
        <taxon>Bacteria</taxon>
        <taxon>Pseudomonadati</taxon>
        <taxon>Pseudomonadota</taxon>
        <taxon>Gammaproteobacteria</taxon>
        <taxon>Moraxellales</taxon>
        <taxon>Moraxellaceae</taxon>
        <taxon>Acinetobacter</taxon>
    </lineage>
</organism>
<evidence type="ECO:0000256" key="1">
    <source>
        <dbReference type="ARBA" id="ARBA00022452"/>
    </source>
</evidence>
<accession>S3NK82</accession>
<dbReference type="Proteomes" id="UP000014568">
    <property type="component" value="Unassembled WGS sequence"/>
</dbReference>
<dbReference type="InterPro" id="IPR005565">
    <property type="entry name" value="Hemolysn_activator_HlyB_C"/>
</dbReference>
<evidence type="ECO:0000259" key="6">
    <source>
        <dbReference type="Pfam" id="PF17287"/>
    </source>
</evidence>
<evidence type="ECO:0000259" key="5">
    <source>
        <dbReference type="Pfam" id="PF08479"/>
    </source>
</evidence>
<proteinExistence type="predicted"/>
<feature type="domain" description="Haemolysin activator HlyB C-terminal" evidence="4">
    <location>
        <begin position="228"/>
        <end position="455"/>
    </location>
</feature>
<dbReference type="Gene3D" id="1.25.40.10">
    <property type="entry name" value="Tetratricopeptide repeat domain"/>
    <property type="match status" value="2"/>
</dbReference>
<protein>
    <submittedName>
        <fullName evidence="7">Uncharacterized protein</fullName>
    </submittedName>
</protein>
<dbReference type="GO" id="GO:0046819">
    <property type="term" value="P:protein secretion by the type V secretion system"/>
    <property type="evidence" value="ECO:0007669"/>
    <property type="project" value="TreeGrafter"/>
</dbReference>
<dbReference type="Pfam" id="PF03865">
    <property type="entry name" value="ShlB"/>
    <property type="match status" value="1"/>
</dbReference>
<dbReference type="InterPro" id="IPR011990">
    <property type="entry name" value="TPR-like_helical_dom_sf"/>
</dbReference>
<keyword evidence="8" id="KW-1185">Reference proteome</keyword>
<dbReference type="eggNOG" id="COG2831">
    <property type="taxonomic scope" value="Bacteria"/>
</dbReference>
<dbReference type="Pfam" id="PF08238">
    <property type="entry name" value="Sel1"/>
    <property type="match status" value="4"/>
</dbReference>
<feature type="domain" description="ShlB POTRA" evidence="6">
    <location>
        <begin position="164"/>
        <end position="217"/>
    </location>
</feature>
<dbReference type="InterPro" id="IPR051544">
    <property type="entry name" value="TPS_OM_transporter"/>
</dbReference>
<dbReference type="PANTHER" id="PTHR34597:SF3">
    <property type="entry name" value="OUTER MEMBRANE TRANSPORTER CDIB"/>
    <property type="match status" value="1"/>
</dbReference>
<dbReference type="STRING" id="632955.GCA_000829675_00537"/>
<reference evidence="7 8" key="1">
    <citation type="submission" date="2013-06" db="EMBL/GenBank/DDBJ databases">
        <title>The Genome Sequence of Acinetobacter rudis CIP 110305.</title>
        <authorList>
            <consortium name="The Broad Institute Genome Sequencing Platform"/>
            <consortium name="The Broad Institute Genome Sequencing Center for Infectious Disease"/>
            <person name="Cerqueira G."/>
            <person name="Feldgarden M."/>
            <person name="Courvalin P."/>
            <person name="Perichon B."/>
            <person name="Grillot-Courvalin C."/>
            <person name="Clermont D."/>
            <person name="Rocha E."/>
            <person name="Yoon E.-J."/>
            <person name="Nemec A."/>
            <person name="Young S.K."/>
            <person name="Zeng Q."/>
            <person name="Gargeya S."/>
            <person name="Fitzgerald M."/>
            <person name="Abouelleil A."/>
            <person name="Alvarado L."/>
            <person name="Berlin A.M."/>
            <person name="Chapman S.B."/>
            <person name="Dewar J."/>
            <person name="Goldberg J."/>
            <person name="Griggs A."/>
            <person name="Gujja S."/>
            <person name="Hansen M."/>
            <person name="Howarth C."/>
            <person name="Imamovic A."/>
            <person name="Larimer J."/>
            <person name="McCowan C."/>
            <person name="Murphy C."/>
            <person name="Pearson M."/>
            <person name="Priest M."/>
            <person name="Roberts A."/>
            <person name="Saif S."/>
            <person name="Shea T."/>
            <person name="Sykes S."/>
            <person name="Wortman J."/>
            <person name="Nusbaum C."/>
            <person name="Birren B."/>
        </authorList>
    </citation>
    <scope>NUCLEOTIDE SEQUENCE [LARGE SCALE GENOMIC DNA]</scope>
    <source>
        <strain evidence="7 8">CIP 110305</strain>
    </source>
</reference>
<keyword evidence="2" id="KW-0812">Transmembrane</keyword>
<dbReference type="SMART" id="SM00671">
    <property type="entry name" value="SEL1"/>
    <property type="match status" value="4"/>
</dbReference>
<gene>
    <name evidence="7" type="ORF">F945_00549</name>
</gene>
<dbReference type="SUPFAM" id="SSF81901">
    <property type="entry name" value="HCP-like"/>
    <property type="match status" value="2"/>
</dbReference>
<evidence type="ECO:0000313" key="7">
    <source>
        <dbReference type="EMBL" id="EPF80097.1"/>
    </source>
</evidence>
<dbReference type="Pfam" id="PF17287">
    <property type="entry name" value="POTRA_3"/>
    <property type="match status" value="1"/>
</dbReference>